<dbReference type="AlphaFoldDB" id="A0ABD0LMV3"/>
<gene>
    <name evidence="1" type="ORF">BaRGS_00008274</name>
</gene>
<keyword evidence="2" id="KW-1185">Reference proteome</keyword>
<evidence type="ECO:0008006" key="3">
    <source>
        <dbReference type="Google" id="ProtNLM"/>
    </source>
</evidence>
<sequence>MSSHTPCTAEFNDCSMTLLLTPKDLQGSTSKYGMLLLFLDADTDITWLAVQVRAQRPELIIQLKTEVTTHNYACMLRTTRHRPLLDVTMIRLRRAEVRQ</sequence>
<organism evidence="1 2">
    <name type="scientific">Batillaria attramentaria</name>
    <dbReference type="NCBI Taxonomy" id="370345"/>
    <lineage>
        <taxon>Eukaryota</taxon>
        <taxon>Metazoa</taxon>
        <taxon>Spiralia</taxon>
        <taxon>Lophotrochozoa</taxon>
        <taxon>Mollusca</taxon>
        <taxon>Gastropoda</taxon>
        <taxon>Caenogastropoda</taxon>
        <taxon>Sorbeoconcha</taxon>
        <taxon>Cerithioidea</taxon>
        <taxon>Batillariidae</taxon>
        <taxon>Batillaria</taxon>
    </lineage>
</organism>
<protein>
    <recommendedName>
        <fullName evidence="3">LAGLIDADG homing endonuclease</fullName>
    </recommendedName>
</protein>
<comment type="caution">
    <text evidence="1">The sequence shown here is derived from an EMBL/GenBank/DDBJ whole genome shotgun (WGS) entry which is preliminary data.</text>
</comment>
<dbReference type="EMBL" id="JACVVK020000037">
    <property type="protein sequence ID" value="KAK7500367.1"/>
    <property type="molecule type" value="Genomic_DNA"/>
</dbReference>
<reference evidence="1 2" key="1">
    <citation type="journal article" date="2023" name="Sci. Data">
        <title>Genome assembly of the Korean intertidal mud-creeper Batillaria attramentaria.</title>
        <authorList>
            <person name="Patra A.K."/>
            <person name="Ho P.T."/>
            <person name="Jun S."/>
            <person name="Lee S.J."/>
            <person name="Kim Y."/>
            <person name="Won Y.J."/>
        </authorList>
    </citation>
    <scope>NUCLEOTIDE SEQUENCE [LARGE SCALE GENOMIC DNA]</scope>
    <source>
        <strain evidence="1">Wonlab-2016</strain>
    </source>
</reference>
<dbReference type="Proteomes" id="UP001519460">
    <property type="component" value="Unassembled WGS sequence"/>
</dbReference>
<evidence type="ECO:0000313" key="2">
    <source>
        <dbReference type="Proteomes" id="UP001519460"/>
    </source>
</evidence>
<proteinExistence type="predicted"/>
<name>A0ABD0LMV3_9CAEN</name>
<evidence type="ECO:0000313" key="1">
    <source>
        <dbReference type="EMBL" id="KAK7500367.1"/>
    </source>
</evidence>
<accession>A0ABD0LMV3</accession>